<evidence type="ECO:0000259" key="4">
    <source>
        <dbReference type="Pfam" id="PF00931"/>
    </source>
</evidence>
<dbReference type="GO" id="GO:0006952">
    <property type="term" value="P:defense response"/>
    <property type="evidence" value="ECO:0007669"/>
    <property type="project" value="UniProtKB-KW"/>
</dbReference>
<dbReference type="PANTHER" id="PTHR33463:SF136">
    <property type="entry name" value="NB-ARC DOMAIN-CONTAINING PROTEIN"/>
    <property type="match status" value="1"/>
</dbReference>
<keyword evidence="3" id="KW-0067">ATP-binding</keyword>
<keyword evidence="6" id="KW-1185">Reference proteome</keyword>
<evidence type="ECO:0000313" key="6">
    <source>
        <dbReference type="Proteomes" id="UP000436088"/>
    </source>
</evidence>
<dbReference type="InterPro" id="IPR042197">
    <property type="entry name" value="Apaf_helical"/>
</dbReference>
<evidence type="ECO:0000313" key="5">
    <source>
        <dbReference type="EMBL" id="KAE8692577.1"/>
    </source>
</evidence>
<dbReference type="InterPro" id="IPR002182">
    <property type="entry name" value="NB-ARC"/>
</dbReference>
<dbReference type="Pfam" id="PF00931">
    <property type="entry name" value="NB-ARC"/>
    <property type="match status" value="2"/>
</dbReference>
<dbReference type="PANTHER" id="PTHR33463">
    <property type="entry name" value="NB-ARC DOMAIN-CONTAINING PROTEIN-RELATED"/>
    <property type="match status" value="1"/>
</dbReference>
<dbReference type="Proteomes" id="UP000436088">
    <property type="component" value="Unassembled WGS sequence"/>
</dbReference>
<evidence type="ECO:0000256" key="2">
    <source>
        <dbReference type="ARBA" id="ARBA00022821"/>
    </source>
</evidence>
<protein>
    <recommendedName>
        <fullName evidence="4">NB-ARC domain-containing protein</fullName>
    </recommendedName>
</protein>
<feature type="domain" description="NB-ARC" evidence="4">
    <location>
        <begin position="79"/>
        <end position="125"/>
    </location>
</feature>
<sequence>MAALDDDTVSIIGVYGMGGVGKTTLVKEASKRAMEKQLFNEVVFIAVTQTSNTQNLQNEIASQLGLKLDDPSVDVRAARLHQHKGCKILMTSRRLDVLKSMDSEPNFSVETLKQDEAWNLFKKRAGYIVQRSDLQSTAVEVAKRCAGLPIAMATTAKALKPKQNLFERRDALRQLIEELGPIFLLYIIMGHNADMEDLLRYAIGLGFIHDVRTMEESRDRVLTSVNNLKASCLSRKSSHQSHFDMHDVVRDVTQKFSPKLSLFKDWPDEKMNKSQLVSLQNVQGMQRLKVLEFAKTRFTSLPFPLVP</sequence>
<dbReference type="InterPro" id="IPR027417">
    <property type="entry name" value="P-loop_NTPase"/>
</dbReference>
<dbReference type="PRINTS" id="PR00364">
    <property type="entry name" value="DISEASERSIST"/>
</dbReference>
<name>A0A6A2ZM81_HIBSY</name>
<dbReference type="GO" id="GO:0043531">
    <property type="term" value="F:ADP binding"/>
    <property type="evidence" value="ECO:0007669"/>
    <property type="project" value="InterPro"/>
</dbReference>
<dbReference type="GO" id="GO:0005524">
    <property type="term" value="F:ATP binding"/>
    <property type="evidence" value="ECO:0007669"/>
    <property type="project" value="UniProtKB-KW"/>
</dbReference>
<evidence type="ECO:0000256" key="1">
    <source>
        <dbReference type="ARBA" id="ARBA00022741"/>
    </source>
</evidence>
<dbReference type="AlphaFoldDB" id="A0A6A2ZM81"/>
<dbReference type="Gene3D" id="3.40.50.300">
    <property type="entry name" value="P-loop containing nucleotide triphosphate hydrolases"/>
    <property type="match status" value="1"/>
</dbReference>
<dbReference type="InterPro" id="IPR050905">
    <property type="entry name" value="Plant_NBS-LRR"/>
</dbReference>
<evidence type="ECO:0000256" key="3">
    <source>
        <dbReference type="ARBA" id="ARBA00022840"/>
    </source>
</evidence>
<proteinExistence type="predicted"/>
<keyword evidence="2" id="KW-0611">Plant defense</keyword>
<dbReference type="SUPFAM" id="SSF52540">
    <property type="entry name" value="P-loop containing nucleoside triphosphate hydrolases"/>
    <property type="match status" value="1"/>
</dbReference>
<dbReference type="EMBL" id="VEPZ02001131">
    <property type="protein sequence ID" value="KAE8692577.1"/>
    <property type="molecule type" value="Genomic_DNA"/>
</dbReference>
<comment type="caution">
    <text evidence="5">The sequence shown here is derived from an EMBL/GenBank/DDBJ whole genome shotgun (WGS) entry which is preliminary data.</text>
</comment>
<reference evidence="5" key="1">
    <citation type="submission" date="2019-09" db="EMBL/GenBank/DDBJ databases">
        <title>Draft genome information of white flower Hibiscus syriacus.</title>
        <authorList>
            <person name="Kim Y.-M."/>
        </authorList>
    </citation>
    <scope>NUCLEOTIDE SEQUENCE [LARGE SCALE GENOMIC DNA]</scope>
    <source>
        <strain evidence="5">YM2019G1</strain>
    </source>
</reference>
<keyword evidence="1" id="KW-0547">Nucleotide-binding</keyword>
<feature type="domain" description="NB-ARC" evidence="4">
    <location>
        <begin position="5"/>
        <end position="70"/>
    </location>
</feature>
<dbReference type="Gene3D" id="1.10.8.430">
    <property type="entry name" value="Helical domain of apoptotic protease-activating factors"/>
    <property type="match status" value="1"/>
</dbReference>
<organism evidence="5 6">
    <name type="scientific">Hibiscus syriacus</name>
    <name type="common">Rose of Sharon</name>
    <dbReference type="NCBI Taxonomy" id="106335"/>
    <lineage>
        <taxon>Eukaryota</taxon>
        <taxon>Viridiplantae</taxon>
        <taxon>Streptophyta</taxon>
        <taxon>Embryophyta</taxon>
        <taxon>Tracheophyta</taxon>
        <taxon>Spermatophyta</taxon>
        <taxon>Magnoliopsida</taxon>
        <taxon>eudicotyledons</taxon>
        <taxon>Gunneridae</taxon>
        <taxon>Pentapetalae</taxon>
        <taxon>rosids</taxon>
        <taxon>malvids</taxon>
        <taxon>Malvales</taxon>
        <taxon>Malvaceae</taxon>
        <taxon>Malvoideae</taxon>
        <taxon>Hibiscus</taxon>
    </lineage>
</organism>
<accession>A0A6A2ZM81</accession>
<gene>
    <name evidence="5" type="ORF">F3Y22_tig00110831pilonHSYRG00009</name>
</gene>